<dbReference type="GO" id="GO:0003677">
    <property type="term" value="F:DNA binding"/>
    <property type="evidence" value="ECO:0007669"/>
    <property type="project" value="UniProtKB-KW"/>
</dbReference>
<dbReference type="EMBL" id="AXCW01000014">
    <property type="protein sequence ID" value="EYR64853.1"/>
    <property type="molecule type" value="Genomic_DNA"/>
</dbReference>
<dbReference type="PROSITE" id="PS51898">
    <property type="entry name" value="TYR_RECOMBINASE"/>
    <property type="match status" value="1"/>
</dbReference>
<protein>
    <submittedName>
        <fullName evidence="4">Integrase</fullName>
    </submittedName>
</protein>
<dbReference type="InterPro" id="IPR013762">
    <property type="entry name" value="Integrase-like_cat_sf"/>
</dbReference>
<dbReference type="InterPro" id="IPR050090">
    <property type="entry name" value="Tyrosine_recombinase_XerCD"/>
</dbReference>
<dbReference type="Gene3D" id="1.10.443.10">
    <property type="entry name" value="Intergrase catalytic core"/>
    <property type="match status" value="1"/>
</dbReference>
<reference evidence="4 5" key="1">
    <citation type="submission" date="2014-01" db="EMBL/GenBank/DDBJ databases">
        <title>Actinotalea ferrariae CF5-4.</title>
        <authorList>
            <person name="Chen F."/>
            <person name="Li Y."/>
            <person name="Wang G."/>
        </authorList>
    </citation>
    <scope>NUCLEOTIDE SEQUENCE [LARGE SCALE GENOMIC DNA]</scope>
    <source>
        <strain evidence="4 5">CF5-4</strain>
    </source>
</reference>
<dbReference type="GO" id="GO:0006310">
    <property type="term" value="P:DNA recombination"/>
    <property type="evidence" value="ECO:0007669"/>
    <property type="project" value="UniProtKB-KW"/>
</dbReference>
<keyword evidence="1" id="KW-0238">DNA-binding</keyword>
<evidence type="ECO:0000313" key="4">
    <source>
        <dbReference type="EMBL" id="EYR64853.1"/>
    </source>
</evidence>
<dbReference type="OrthoDB" id="1822491at2"/>
<organism evidence="4 5">
    <name type="scientific">Actinotalea ferrariae CF5-4</name>
    <dbReference type="NCBI Taxonomy" id="948458"/>
    <lineage>
        <taxon>Bacteria</taxon>
        <taxon>Bacillati</taxon>
        <taxon>Actinomycetota</taxon>
        <taxon>Actinomycetes</taxon>
        <taxon>Micrococcales</taxon>
        <taxon>Cellulomonadaceae</taxon>
        <taxon>Actinotalea</taxon>
    </lineage>
</organism>
<evidence type="ECO:0000313" key="5">
    <source>
        <dbReference type="Proteomes" id="UP000019753"/>
    </source>
</evidence>
<evidence type="ECO:0000256" key="1">
    <source>
        <dbReference type="ARBA" id="ARBA00023125"/>
    </source>
</evidence>
<sequence>MARAGRRANGEGAPRQRADGVWEVRFYVIDPRTGERKRVSAYGKRRVDAINKMREMVDRAERGAPLKDASGTVGRWIEQWTETTLQVLPMSDNYRDQTRNLARNHLMVGPFAERRLDQLRPTGVESLLAELSRRTKLKEVGGRQVEVRALSDSTIRSIFLVLRKALDAAVRDGLISRNPAHEVASPRVGRRRVTKLDGPDVVRLLGALRSNRYYAAFALIAATGVRRGEALALAWSDVDLDTRVAEIHLTLSQVKGGTRESPAKTDGSRRQVVIPETVAVLLRQWRKRQAAERLRAGKAWVGGDKVFTTPTGGVVHPRNFLRDLQEAARELGLPDGVGVHTLRHSAATAMLEAGVHVKAVADSLGHSSAQITLDIYGFTADKVARAAAEGLAATFGITADEEPEEDGGATVIALR</sequence>
<dbReference type="InterPro" id="IPR010998">
    <property type="entry name" value="Integrase_recombinase_N"/>
</dbReference>
<dbReference type="CDD" id="cd01189">
    <property type="entry name" value="INT_ICEBs1_C_like"/>
    <property type="match status" value="1"/>
</dbReference>
<proteinExistence type="predicted"/>
<dbReference type="SUPFAM" id="SSF56349">
    <property type="entry name" value="DNA breaking-rejoining enzymes"/>
    <property type="match status" value="1"/>
</dbReference>
<evidence type="ECO:0000259" key="3">
    <source>
        <dbReference type="PROSITE" id="PS51898"/>
    </source>
</evidence>
<name>A0A021VUS2_9CELL</name>
<dbReference type="AlphaFoldDB" id="A0A021VUS2"/>
<dbReference type="Gene3D" id="1.10.150.130">
    <property type="match status" value="1"/>
</dbReference>
<keyword evidence="2" id="KW-0233">DNA recombination</keyword>
<dbReference type="InterPro" id="IPR002104">
    <property type="entry name" value="Integrase_catalytic"/>
</dbReference>
<keyword evidence="5" id="KW-1185">Reference proteome</keyword>
<feature type="domain" description="Tyr recombinase" evidence="3">
    <location>
        <begin position="191"/>
        <end position="389"/>
    </location>
</feature>
<dbReference type="InterPro" id="IPR011010">
    <property type="entry name" value="DNA_brk_join_enz"/>
</dbReference>
<dbReference type="Pfam" id="PF00589">
    <property type="entry name" value="Phage_integrase"/>
    <property type="match status" value="1"/>
</dbReference>
<dbReference type="PANTHER" id="PTHR30349">
    <property type="entry name" value="PHAGE INTEGRASE-RELATED"/>
    <property type="match status" value="1"/>
</dbReference>
<dbReference type="PANTHER" id="PTHR30349:SF91">
    <property type="entry name" value="INTA PROTEIN"/>
    <property type="match status" value="1"/>
</dbReference>
<dbReference type="GO" id="GO:0015074">
    <property type="term" value="P:DNA integration"/>
    <property type="evidence" value="ECO:0007669"/>
    <property type="project" value="InterPro"/>
</dbReference>
<gene>
    <name evidence="4" type="ORF">N866_03350</name>
</gene>
<comment type="caution">
    <text evidence="4">The sequence shown here is derived from an EMBL/GenBank/DDBJ whole genome shotgun (WGS) entry which is preliminary data.</text>
</comment>
<dbReference type="RefSeq" id="WP_155855167.1">
    <property type="nucleotide sequence ID" value="NZ_AXCW01000014.1"/>
</dbReference>
<accession>A0A021VUS2</accession>
<dbReference type="Proteomes" id="UP000019753">
    <property type="component" value="Unassembled WGS sequence"/>
</dbReference>
<evidence type="ECO:0000256" key="2">
    <source>
        <dbReference type="ARBA" id="ARBA00023172"/>
    </source>
</evidence>